<evidence type="ECO:0000256" key="11">
    <source>
        <dbReference type="ARBA" id="ARBA00023204"/>
    </source>
</evidence>
<keyword evidence="11" id="KW-0234">DNA repair</keyword>
<dbReference type="HAMAP" id="MF_03177">
    <property type="entry name" value="RRM3"/>
    <property type="match status" value="1"/>
</dbReference>
<dbReference type="AlphaFoldDB" id="A0A8H8D8N2"/>
<reference evidence="16 17" key="1">
    <citation type="submission" date="2020-12" db="EMBL/GenBank/DDBJ databases">
        <title>Effect of drift, selection, and recombination on the evolution of hybrid genomes in Candida yeast pathogens.</title>
        <authorList>
            <person name="Mixao V."/>
            <person name="Ksiezopolska E."/>
            <person name="Saus E."/>
            <person name="Boekhout T."/>
            <person name="Gacser A."/>
            <person name="Gabaldon T."/>
        </authorList>
    </citation>
    <scope>NUCLEOTIDE SEQUENCE [LARGE SCALE GENOMIC DNA]</scope>
    <source>
        <strain evidence="16 17">BP57</strain>
    </source>
</reference>
<dbReference type="Gene3D" id="3.40.50.300">
    <property type="entry name" value="P-loop containing nucleotide triphosphate hydrolases"/>
    <property type="match status" value="2"/>
</dbReference>
<evidence type="ECO:0000256" key="9">
    <source>
        <dbReference type="ARBA" id="ARBA00023128"/>
    </source>
</evidence>
<dbReference type="GO" id="GO:0016787">
    <property type="term" value="F:hydrolase activity"/>
    <property type="evidence" value="ECO:0007669"/>
    <property type="project" value="UniProtKB-KW"/>
</dbReference>
<evidence type="ECO:0000256" key="6">
    <source>
        <dbReference type="ARBA" id="ARBA00022806"/>
    </source>
</evidence>
<keyword evidence="10" id="KW-0233">DNA recombination</keyword>
<proteinExistence type="inferred from homology"/>
<keyword evidence="6" id="KW-0347">Helicase</keyword>
<dbReference type="CDD" id="cd18809">
    <property type="entry name" value="SF1_C_RecD"/>
    <property type="match status" value="1"/>
</dbReference>
<feature type="region of interest" description="Disordered" evidence="14">
    <location>
        <begin position="23"/>
        <end position="64"/>
    </location>
</feature>
<evidence type="ECO:0000256" key="12">
    <source>
        <dbReference type="ARBA" id="ARBA00023235"/>
    </source>
</evidence>
<evidence type="ECO:0000256" key="2">
    <source>
        <dbReference type="ARBA" id="ARBA00004173"/>
    </source>
</evidence>
<evidence type="ECO:0000256" key="7">
    <source>
        <dbReference type="ARBA" id="ARBA00022840"/>
    </source>
</evidence>
<evidence type="ECO:0000256" key="13">
    <source>
        <dbReference type="ARBA" id="ARBA00023242"/>
    </source>
</evidence>
<keyword evidence="8" id="KW-0238">DNA-binding</keyword>
<evidence type="ECO:0000256" key="8">
    <source>
        <dbReference type="ARBA" id="ARBA00023125"/>
    </source>
</evidence>
<dbReference type="InterPro" id="IPR048293">
    <property type="entry name" value="PIF1_RRM3_pfh1"/>
</dbReference>
<dbReference type="CDD" id="cd18037">
    <property type="entry name" value="DEXSc_Pif1_like"/>
    <property type="match status" value="1"/>
</dbReference>
<dbReference type="GO" id="GO:0006260">
    <property type="term" value="P:DNA replication"/>
    <property type="evidence" value="ECO:0007669"/>
    <property type="project" value="InterPro"/>
</dbReference>
<feature type="domain" description="AAA+ ATPase" evidence="15">
    <location>
        <begin position="169"/>
        <end position="323"/>
    </location>
</feature>
<feature type="compositionally biased region" description="Polar residues" evidence="14">
    <location>
        <begin position="35"/>
        <end position="51"/>
    </location>
</feature>
<keyword evidence="5" id="KW-0378">Hydrolase</keyword>
<evidence type="ECO:0000256" key="4">
    <source>
        <dbReference type="ARBA" id="ARBA00022763"/>
    </source>
</evidence>
<protein>
    <submittedName>
        <fullName evidence="16">RRM3</fullName>
    </submittedName>
</protein>
<dbReference type="SMART" id="SM00382">
    <property type="entry name" value="AAA"/>
    <property type="match status" value="1"/>
</dbReference>
<dbReference type="InterPro" id="IPR049163">
    <property type="entry name" value="Pif1-like_2B_dom"/>
</dbReference>
<dbReference type="HAMAP" id="MF_03176">
    <property type="entry name" value="PIF1"/>
    <property type="match status" value="1"/>
</dbReference>
<evidence type="ECO:0000313" key="16">
    <source>
        <dbReference type="EMBL" id="KAG5416854.1"/>
    </source>
</evidence>
<dbReference type="GO" id="GO:0003678">
    <property type="term" value="F:DNA helicase activity"/>
    <property type="evidence" value="ECO:0007669"/>
    <property type="project" value="InterPro"/>
</dbReference>
<gene>
    <name evidence="16" type="ORF">I9W82_005584</name>
</gene>
<keyword evidence="7" id="KW-0067">ATP-binding</keyword>
<comment type="caution">
    <text evidence="16">The sequence shown here is derived from an EMBL/GenBank/DDBJ whole genome shotgun (WGS) entry which is preliminary data.</text>
</comment>
<dbReference type="GO" id="GO:0005739">
    <property type="term" value="C:mitochondrion"/>
    <property type="evidence" value="ECO:0007669"/>
    <property type="project" value="UniProtKB-SubCell"/>
</dbReference>
<keyword evidence="3" id="KW-0547">Nucleotide-binding</keyword>
<evidence type="ECO:0000256" key="14">
    <source>
        <dbReference type="SAM" id="MobiDB-lite"/>
    </source>
</evidence>
<dbReference type="GO" id="GO:0003677">
    <property type="term" value="F:DNA binding"/>
    <property type="evidence" value="ECO:0007669"/>
    <property type="project" value="UniProtKB-KW"/>
</dbReference>
<dbReference type="InterPro" id="IPR003593">
    <property type="entry name" value="AAA+_ATPase"/>
</dbReference>
<comment type="subcellular location">
    <subcellularLocation>
        <location evidence="2">Mitochondrion</location>
    </subcellularLocation>
    <subcellularLocation>
        <location evidence="1">Nucleus</location>
    </subcellularLocation>
</comment>
<dbReference type="GO" id="GO:0005634">
    <property type="term" value="C:nucleus"/>
    <property type="evidence" value="ECO:0007669"/>
    <property type="project" value="UniProtKB-SubCell"/>
</dbReference>
<dbReference type="InterPro" id="IPR028880">
    <property type="entry name" value="Rrm3"/>
</dbReference>
<dbReference type="EMBL" id="JAEOAQ010000008">
    <property type="protein sequence ID" value="KAG5416854.1"/>
    <property type="molecule type" value="Genomic_DNA"/>
</dbReference>
<dbReference type="GO" id="GO:0006310">
    <property type="term" value="P:DNA recombination"/>
    <property type="evidence" value="ECO:0007669"/>
    <property type="project" value="UniProtKB-KW"/>
</dbReference>
<keyword evidence="13" id="KW-0539">Nucleus</keyword>
<dbReference type="InterPro" id="IPR010285">
    <property type="entry name" value="DNA_helicase_pif1-like_DEAD"/>
</dbReference>
<evidence type="ECO:0000256" key="3">
    <source>
        <dbReference type="ARBA" id="ARBA00022741"/>
    </source>
</evidence>
<dbReference type="GO" id="GO:0000723">
    <property type="term" value="P:telomere maintenance"/>
    <property type="evidence" value="ECO:0007669"/>
    <property type="project" value="InterPro"/>
</dbReference>
<keyword evidence="17" id="KW-1185">Reference proteome</keyword>
<evidence type="ECO:0000313" key="17">
    <source>
        <dbReference type="Proteomes" id="UP000669133"/>
    </source>
</evidence>
<feature type="compositionally biased region" description="Acidic residues" evidence="14">
    <location>
        <begin position="52"/>
        <end position="62"/>
    </location>
</feature>
<feature type="compositionally biased region" description="Low complexity" evidence="14">
    <location>
        <begin position="86"/>
        <end position="97"/>
    </location>
</feature>
<feature type="region of interest" description="Disordered" evidence="14">
    <location>
        <begin position="86"/>
        <end position="109"/>
    </location>
</feature>
<organism evidence="16 17">
    <name type="scientific">Candida metapsilosis</name>
    <dbReference type="NCBI Taxonomy" id="273372"/>
    <lineage>
        <taxon>Eukaryota</taxon>
        <taxon>Fungi</taxon>
        <taxon>Dikarya</taxon>
        <taxon>Ascomycota</taxon>
        <taxon>Saccharomycotina</taxon>
        <taxon>Pichiomycetes</taxon>
        <taxon>Debaryomycetaceae</taxon>
        <taxon>Candida/Lodderomyces clade</taxon>
        <taxon>Candida</taxon>
    </lineage>
</organism>
<dbReference type="GeneID" id="93654213"/>
<dbReference type="InterPro" id="IPR027417">
    <property type="entry name" value="P-loop_NTPase"/>
</dbReference>
<dbReference type="PANTHER" id="PTHR47642">
    <property type="entry name" value="ATP-DEPENDENT DNA HELICASE"/>
    <property type="match status" value="1"/>
</dbReference>
<dbReference type="Proteomes" id="UP000669133">
    <property type="component" value="Unassembled WGS sequence"/>
</dbReference>
<evidence type="ECO:0000256" key="1">
    <source>
        <dbReference type="ARBA" id="ARBA00004123"/>
    </source>
</evidence>
<name>A0A8H8D8N2_9ASCO</name>
<dbReference type="Pfam" id="PF05970">
    <property type="entry name" value="PIF1"/>
    <property type="match status" value="1"/>
</dbReference>
<dbReference type="GO" id="GO:0006281">
    <property type="term" value="P:DNA repair"/>
    <property type="evidence" value="ECO:0007669"/>
    <property type="project" value="UniProtKB-KW"/>
</dbReference>
<accession>A0A8H8D8N2</accession>
<dbReference type="GO" id="GO:0005524">
    <property type="term" value="F:ATP binding"/>
    <property type="evidence" value="ECO:0007669"/>
    <property type="project" value="UniProtKB-KW"/>
</dbReference>
<sequence>MSTKSKKKGSLVQQSIFSFHVPGVTKVGSNDKSKSLQSKHISRQNSVLSATDNDDGFGDDSSYDTSIDTSMEISNFRDPTLESILSQQRANNSSSQRTPKVLGESSQAINKQNKFDSLKRTNSDILSSFDGGQARKVAKNINTVARVTPNTEGTQLSAEQKEVIDSVIAGSNVFYTGSAGTGKSVVLRELVRILRKRYGSNMGVTAPTGMAACNIQGQTIFKFLEIGLALKSAPELAHAIKKSHYKLDKWLRLKVLIIDEVSMIDGGLFDKLEHVARLVRKSTKPFGGIQIVCTGDFYQLPPVAKNRTALLCFQAKSWSKVINKNIVLKQIFRQKGDNELIEMLNALRTGQLTDEVVSKFKSLQRRVTYEDGIEPTELFPTRREVSEANSYRLEMLPSKGYKFTAQDSHTGEKYKAQYAQLLCEETLQLKEGAQVMNIKNVSDDLVNGTLGTVLFFSTQKLYIKTHELYGPIEEMDSQMMKEMKLLSSRIGSVEEWKDHEKKILEGIPPERKSKFEALVQMAANESEAWVLPVVSFKSNGSDEAVLVDRHEFPVETGHENTAGGAPYRSQLPLLLSWAMSIHKAQGQTLPRVRVDLNNVFENGHAYVAISRAVSRETLQVKHFSINKVKASPVVKHFYESLERSK</sequence>
<keyword evidence="4" id="KW-0227">DNA damage</keyword>
<evidence type="ECO:0000256" key="10">
    <source>
        <dbReference type="ARBA" id="ARBA00023172"/>
    </source>
</evidence>
<dbReference type="InterPro" id="IPR051055">
    <property type="entry name" value="PIF1_helicase"/>
</dbReference>
<evidence type="ECO:0000256" key="5">
    <source>
        <dbReference type="ARBA" id="ARBA00022801"/>
    </source>
</evidence>
<dbReference type="PANTHER" id="PTHR47642:SF5">
    <property type="entry name" value="ATP-DEPENDENT DNA HELICASE"/>
    <property type="match status" value="1"/>
</dbReference>
<dbReference type="OrthoDB" id="432234at2759"/>
<keyword evidence="12" id="KW-0413">Isomerase</keyword>
<dbReference type="GO" id="GO:0005657">
    <property type="term" value="C:replication fork"/>
    <property type="evidence" value="ECO:0007669"/>
    <property type="project" value="InterPro"/>
</dbReference>
<dbReference type="Pfam" id="PF21530">
    <property type="entry name" value="Pif1_2B_dom"/>
    <property type="match status" value="1"/>
</dbReference>
<dbReference type="RefSeq" id="XP_067545970.1">
    <property type="nucleotide sequence ID" value="XM_067694776.1"/>
</dbReference>
<dbReference type="SUPFAM" id="SSF52540">
    <property type="entry name" value="P-loop containing nucleoside triphosphate hydrolases"/>
    <property type="match status" value="2"/>
</dbReference>
<keyword evidence="9" id="KW-0496">Mitochondrion</keyword>
<evidence type="ECO:0000259" key="15">
    <source>
        <dbReference type="SMART" id="SM00382"/>
    </source>
</evidence>